<gene>
    <name evidence="3" type="ORF">WJX64_09230</name>
</gene>
<comment type="caution">
    <text evidence="3">The sequence shown here is derived from an EMBL/GenBank/DDBJ whole genome shotgun (WGS) entry which is preliminary data.</text>
</comment>
<reference evidence="3 4" key="1">
    <citation type="submission" date="2024-03" db="EMBL/GenBank/DDBJ databases">
        <title>YIM 134122 draft genome.</title>
        <authorList>
            <person name="Zuo S."/>
            <person name="Xiong L."/>
        </authorList>
    </citation>
    <scope>NUCLEOTIDE SEQUENCE [LARGE SCALE GENOMIC DNA]</scope>
    <source>
        <strain evidence="3 4">YIM 134122</strain>
    </source>
</reference>
<keyword evidence="4" id="KW-1185">Reference proteome</keyword>
<keyword evidence="2" id="KW-0812">Transmembrane</keyword>
<dbReference type="EMBL" id="JBCLVG010000002">
    <property type="protein sequence ID" value="MEN1946728.1"/>
    <property type="molecule type" value="Genomic_DNA"/>
</dbReference>
<feature type="transmembrane region" description="Helical" evidence="2">
    <location>
        <begin position="177"/>
        <end position="198"/>
    </location>
</feature>
<proteinExistence type="predicted"/>
<sequence>MPTVAHAEDYVPRTPPVEPSIAGSAATGVCDGDVPYIVYDVTLTDPDDTSTSHTAYLTLSGGGQSETFLLGEIVGGELSGSMLWPGASVGPNGEPTGWPGWMQVGGTWVQTDGNYGWTRGVTSALITVNPETSVPLSYPPASPNCVMAPPGTDPAPPGSSTTSASGTGLAETGVSPVLLPLGVGSVLVILAGLVFFLVRRRTHTSTR</sequence>
<accession>A0ABU9W3Z9</accession>
<keyword evidence="2" id="KW-0472">Membrane</keyword>
<dbReference type="RefSeq" id="WP_342113296.1">
    <property type="nucleotide sequence ID" value="NZ_JBCAUN010000002.1"/>
</dbReference>
<evidence type="ECO:0000256" key="1">
    <source>
        <dbReference type="SAM" id="MobiDB-lite"/>
    </source>
</evidence>
<dbReference type="Proteomes" id="UP001425155">
    <property type="component" value="Unassembled WGS sequence"/>
</dbReference>
<evidence type="ECO:0000313" key="4">
    <source>
        <dbReference type="Proteomes" id="UP001425155"/>
    </source>
</evidence>
<evidence type="ECO:0000313" key="3">
    <source>
        <dbReference type="EMBL" id="MEN1946728.1"/>
    </source>
</evidence>
<organism evidence="3 4">
    <name type="scientific">Leifsonia stereocauli</name>
    <dbReference type="NCBI Taxonomy" id="3134136"/>
    <lineage>
        <taxon>Bacteria</taxon>
        <taxon>Bacillati</taxon>
        <taxon>Actinomycetota</taxon>
        <taxon>Actinomycetes</taxon>
        <taxon>Micrococcales</taxon>
        <taxon>Microbacteriaceae</taxon>
        <taxon>Leifsonia</taxon>
    </lineage>
</organism>
<feature type="compositionally biased region" description="Low complexity" evidence="1">
    <location>
        <begin position="158"/>
        <end position="168"/>
    </location>
</feature>
<protein>
    <submittedName>
        <fullName evidence="3">Cell wall protein</fullName>
    </submittedName>
</protein>
<name>A0ABU9W3Z9_9MICO</name>
<keyword evidence="2" id="KW-1133">Transmembrane helix</keyword>
<feature type="region of interest" description="Disordered" evidence="1">
    <location>
        <begin position="148"/>
        <end position="168"/>
    </location>
</feature>
<evidence type="ECO:0000256" key="2">
    <source>
        <dbReference type="SAM" id="Phobius"/>
    </source>
</evidence>